<dbReference type="InterPro" id="IPR010332">
    <property type="entry name" value="ATPase_terminase-su_N"/>
</dbReference>
<evidence type="ECO:0000313" key="2">
    <source>
        <dbReference type="EMBL" id="SHJ75774.1"/>
    </source>
</evidence>
<sequence>MGNLKSRERELAKELFLQGGKTQKEIAGMVGVTEKTLSTWAEVGKWDVLRSGRLSTTTQAVVNMKEMLRLRSEEILTDMRDGSATRYGDELLKITMAIEKLEGSTSLTTYIQVLQEFMLFVGGKDHTFRGQLADCQSAFLNSKAGTNG</sequence>
<protein>
    <submittedName>
        <fullName evidence="2">Phage terminase small subunit</fullName>
    </submittedName>
</protein>
<dbReference type="RefSeq" id="WP_073112274.1">
    <property type="nucleotide sequence ID" value="NZ_FQYN01000010.1"/>
</dbReference>
<gene>
    <name evidence="2" type="ORF">SAMN02745146_0088</name>
</gene>
<dbReference type="STRING" id="1121955.SAMN02745146_0088"/>
<accession>A0A1M6LWZ4</accession>
<name>A0A1M6LWZ4_9BACT</name>
<dbReference type="Proteomes" id="UP000184418">
    <property type="component" value="Unassembled WGS sequence"/>
</dbReference>
<keyword evidence="3" id="KW-1185">Reference proteome</keyword>
<dbReference type="EMBL" id="FQYN01000010">
    <property type="protein sequence ID" value="SHJ75774.1"/>
    <property type="molecule type" value="Genomic_DNA"/>
</dbReference>
<proteinExistence type="predicted"/>
<dbReference type="OrthoDB" id="961372at2"/>
<dbReference type="AlphaFoldDB" id="A0A1M6LWZ4"/>
<organism evidence="2 3">
    <name type="scientific">Hymenobacter daecheongensis DSM 21074</name>
    <dbReference type="NCBI Taxonomy" id="1121955"/>
    <lineage>
        <taxon>Bacteria</taxon>
        <taxon>Pseudomonadati</taxon>
        <taxon>Bacteroidota</taxon>
        <taxon>Cytophagia</taxon>
        <taxon>Cytophagales</taxon>
        <taxon>Hymenobacteraceae</taxon>
        <taxon>Hymenobacter</taxon>
    </lineage>
</organism>
<evidence type="ECO:0000313" key="3">
    <source>
        <dbReference type="Proteomes" id="UP000184418"/>
    </source>
</evidence>
<evidence type="ECO:0000259" key="1">
    <source>
        <dbReference type="Pfam" id="PF06056"/>
    </source>
</evidence>
<feature type="domain" description="Terminase ATPase subunit N-terminal" evidence="1">
    <location>
        <begin position="8"/>
        <end position="49"/>
    </location>
</feature>
<reference evidence="2 3" key="1">
    <citation type="submission" date="2016-11" db="EMBL/GenBank/DDBJ databases">
        <authorList>
            <person name="Jaros S."/>
            <person name="Januszkiewicz K."/>
            <person name="Wedrychowicz H."/>
        </authorList>
    </citation>
    <scope>NUCLEOTIDE SEQUENCE [LARGE SCALE GENOMIC DNA]</scope>
    <source>
        <strain evidence="2 3">DSM 21074</strain>
    </source>
</reference>
<dbReference type="Pfam" id="PF06056">
    <property type="entry name" value="Terminase_5"/>
    <property type="match status" value="1"/>
</dbReference>